<dbReference type="Proteomes" id="UP000595197">
    <property type="component" value="Chromosome"/>
</dbReference>
<evidence type="ECO:0000313" key="3">
    <source>
        <dbReference type="Proteomes" id="UP000595197"/>
    </source>
</evidence>
<organism evidence="2 3">
    <name type="scientific">Skermanella cutis</name>
    <dbReference type="NCBI Taxonomy" id="2775420"/>
    <lineage>
        <taxon>Bacteria</taxon>
        <taxon>Pseudomonadati</taxon>
        <taxon>Pseudomonadota</taxon>
        <taxon>Alphaproteobacteria</taxon>
        <taxon>Rhodospirillales</taxon>
        <taxon>Azospirillaceae</taxon>
        <taxon>Skermanella</taxon>
    </lineage>
</organism>
<keyword evidence="3" id="KW-1185">Reference proteome</keyword>
<dbReference type="CDD" id="cd03814">
    <property type="entry name" value="GT4-like"/>
    <property type="match status" value="1"/>
</dbReference>
<gene>
    <name evidence="2" type="ORF">IGS68_17905</name>
</gene>
<evidence type="ECO:0000259" key="1">
    <source>
        <dbReference type="Pfam" id="PF13439"/>
    </source>
</evidence>
<dbReference type="InterPro" id="IPR050194">
    <property type="entry name" value="Glycosyltransferase_grp1"/>
</dbReference>
<name>A0ABX7B0T9_9PROT</name>
<dbReference type="PANTHER" id="PTHR45947">
    <property type="entry name" value="SULFOQUINOVOSYL TRANSFERASE SQD2"/>
    <property type="match status" value="1"/>
</dbReference>
<evidence type="ECO:0000313" key="2">
    <source>
        <dbReference type="EMBL" id="QQP87940.1"/>
    </source>
</evidence>
<feature type="domain" description="Glycosyltransferase subfamily 4-like N-terminal" evidence="1">
    <location>
        <begin position="143"/>
        <end position="294"/>
    </location>
</feature>
<proteinExistence type="predicted"/>
<reference evidence="2" key="1">
    <citation type="submission" date="2021-02" db="EMBL/GenBank/DDBJ databases">
        <title>Skermanella TT6 skin isolate.</title>
        <authorList>
            <person name="Lee K."/>
            <person name="Ganzorig M."/>
        </authorList>
    </citation>
    <scope>NUCLEOTIDE SEQUENCE</scope>
    <source>
        <strain evidence="2">TT6</strain>
    </source>
</reference>
<accession>A0ABX7B0T9</accession>
<dbReference type="Pfam" id="PF13439">
    <property type="entry name" value="Glyco_transf_4"/>
    <property type="match status" value="1"/>
</dbReference>
<dbReference type="PANTHER" id="PTHR45947:SF3">
    <property type="entry name" value="SULFOQUINOVOSYL TRANSFERASE SQD2"/>
    <property type="match status" value="1"/>
</dbReference>
<dbReference type="SUPFAM" id="SSF53756">
    <property type="entry name" value="UDP-Glycosyltransferase/glycogen phosphorylase"/>
    <property type="match status" value="1"/>
</dbReference>
<dbReference type="EMBL" id="CP067420">
    <property type="protein sequence ID" value="QQP87940.1"/>
    <property type="molecule type" value="Genomic_DNA"/>
</dbReference>
<protein>
    <submittedName>
        <fullName evidence="2">Glycosyltransferase family 1 protein</fullName>
    </submittedName>
</protein>
<dbReference type="Gene3D" id="3.40.50.2000">
    <property type="entry name" value="Glycogen Phosphorylase B"/>
    <property type="match status" value="2"/>
</dbReference>
<dbReference type="InterPro" id="IPR028098">
    <property type="entry name" value="Glyco_trans_4-like_N"/>
</dbReference>
<sequence length="469" mass="51706">MARPPGRRRLYGAARDQHLVQLCAPKAGFHVLVPFGLPEAPRQERRRVYRRLREGAGGGGAPPQRRWSHLRAYPQRRNASHGGGALLQRRRLGRILHGSRRARERRAGNHKLGGFTSLAASQGLSQGGSVKILIVSDAWYPQVNGVVRTLTTIREELEKLGHAVEIIGPDRFRTVPLPSYPEIRLALGAGRKLARMIEAANPGAIHIATEGPLGFAARSYCLKNGIPFTTAYHTRFPEYVRDRAPVPLALSYAVVRRFHAPAAAVMVATQSIEDALKARGFRNIRRWSRGVDTELFRPRSKAFLDDPRPITLYVGRVAVEKNLEAFLRLDLPGTKYVVGDGPQLEEYRRRYPGVKFAGARHGEELAQYYAAADVFVFPSRTDTFGLVLLEALASGVPVAAFPVPGPLDVLDGAAVGCLDEDLGKAVNSALAIPPERCREHALAWSWRASAEQFINNLKPLSCSDRLVQS</sequence>
<dbReference type="Pfam" id="PF13692">
    <property type="entry name" value="Glyco_trans_1_4"/>
    <property type="match status" value="1"/>
</dbReference>